<reference evidence="2" key="1">
    <citation type="journal article" date="2013" name="BMC Genomics">
        <title>Unscrambling butterfly oogenesis.</title>
        <authorList>
            <person name="Carter J.M."/>
            <person name="Baker S.C."/>
            <person name="Pink R."/>
            <person name="Carter D.R."/>
            <person name="Collins A."/>
            <person name="Tomlin J."/>
            <person name="Gibbs M."/>
            <person name="Breuker C.J."/>
        </authorList>
    </citation>
    <scope>NUCLEOTIDE SEQUENCE</scope>
    <source>
        <tissue evidence="2">Ovary</tissue>
    </source>
</reference>
<name>S4P7Z2_9NEOP</name>
<proteinExistence type="predicted"/>
<dbReference type="EMBL" id="GAIX01006186">
    <property type="protein sequence ID" value="JAA86374.1"/>
    <property type="molecule type" value="Transcribed_RNA"/>
</dbReference>
<sequence length="74" mass="8434">MLFFGEHESVKAVESYSQTHPFRIVANITDFIVSVIIIYLAIHSLFQQLLSVGHLLYPNKLCDELRTVAIKLCV</sequence>
<accession>S4P7Z2</accession>
<organism evidence="2">
    <name type="scientific">Pararge aegeria</name>
    <name type="common">speckled wood butterfly</name>
    <dbReference type="NCBI Taxonomy" id="116150"/>
    <lineage>
        <taxon>Eukaryota</taxon>
        <taxon>Metazoa</taxon>
        <taxon>Ecdysozoa</taxon>
        <taxon>Arthropoda</taxon>
        <taxon>Hexapoda</taxon>
        <taxon>Insecta</taxon>
        <taxon>Pterygota</taxon>
        <taxon>Neoptera</taxon>
        <taxon>Endopterygota</taxon>
        <taxon>Lepidoptera</taxon>
        <taxon>Glossata</taxon>
        <taxon>Ditrysia</taxon>
        <taxon>Papilionoidea</taxon>
        <taxon>Nymphalidae</taxon>
        <taxon>Satyrinae</taxon>
        <taxon>Satyrini</taxon>
        <taxon>Parargina</taxon>
        <taxon>Pararge</taxon>
    </lineage>
</organism>
<keyword evidence="1" id="KW-1133">Transmembrane helix</keyword>
<keyword evidence="1" id="KW-0472">Membrane</keyword>
<evidence type="ECO:0000256" key="1">
    <source>
        <dbReference type="SAM" id="Phobius"/>
    </source>
</evidence>
<feature type="transmembrane region" description="Helical" evidence="1">
    <location>
        <begin position="20"/>
        <end position="42"/>
    </location>
</feature>
<evidence type="ECO:0000313" key="2">
    <source>
        <dbReference type="EMBL" id="JAA86374.1"/>
    </source>
</evidence>
<protein>
    <submittedName>
        <fullName evidence="2">Uncharacterized protein</fullName>
    </submittedName>
</protein>
<dbReference type="AlphaFoldDB" id="S4P7Z2"/>
<reference evidence="2" key="2">
    <citation type="submission" date="2013-05" db="EMBL/GenBank/DDBJ databases">
        <authorList>
            <person name="Carter J.-M."/>
            <person name="Baker S.C."/>
            <person name="Pink R."/>
            <person name="Carter D.R.F."/>
            <person name="Collins A."/>
            <person name="Tomlin J."/>
            <person name="Gibbs M."/>
            <person name="Breuker C.J."/>
        </authorList>
    </citation>
    <scope>NUCLEOTIDE SEQUENCE</scope>
    <source>
        <tissue evidence="2">Ovary</tissue>
    </source>
</reference>
<keyword evidence="1" id="KW-0812">Transmembrane</keyword>